<reference evidence="3 4" key="2">
    <citation type="submission" date="2013-03" db="EMBL/GenBank/DDBJ databases">
        <title>Diversity in Clostridium botulinum.</title>
        <authorList>
            <person name="Timme R.E."/>
            <person name="Allard M."/>
            <person name="Luo Y."/>
            <person name="Strain E."/>
            <person name="Gonzalez-Escalona N."/>
            <person name="Brown E."/>
        </authorList>
    </citation>
    <scope>NUCLEOTIDE SEQUENCE [LARGE SCALE GENOMIC DNA]</scope>
    <source>
        <strain evidence="3 4">CFSAN001627</strain>
    </source>
</reference>
<dbReference type="Pfam" id="PF26154">
    <property type="entry name" value="DUF8042"/>
    <property type="match status" value="1"/>
</dbReference>
<dbReference type="Proteomes" id="UP000011944">
    <property type="component" value="Unassembled WGS sequence"/>
</dbReference>
<keyword evidence="1" id="KW-0175">Coiled coil</keyword>
<evidence type="ECO:0000256" key="1">
    <source>
        <dbReference type="SAM" id="Coils"/>
    </source>
</evidence>
<evidence type="ECO:0000313" key="4">
    <source>
        <dbReference type="Proteomes" id="UP000011944"/>
    </source>
</evidence>
<sequence>MELKFESLKTASEYIGNLKIGIINASESFQSDNENEALESIPLIIDGIEWLVQVIQLTKDIQKSEISLDGLNEKLEKIIEAVENSDFILVGDLFQYELMPIIEEIEKISIQLWLVNNLM</sequence>
<dbReference type="PATRIC" id="fig|1232189.3.peg.1446"/>
<feature type="coiled-coil region" evidence="1">
    <location>
        <begin position="54"/>
        <end position="81"/>
    </location>
</feature>
<name>M1ZRV4_CLOBO</name>
<dbReference type="AlphaFoldDB" id="M1ZRV4"/>
<reference evidence="3 4" key="1">
    <citation type="submission" date="2012-10" db="EMBL/GenBank/DDBJ databases">
        <authorList>
            <person name="Strain E.A."/>
            <person name="Brown E."/>
            <person name="Allard M.W."/>
            <person name="Gonzalez-Escalona N."/>
            <person name="Timme R."/>
        </authorList>
    </citation>
    <scope>NUCLEOTIDE SEQUENCE [LARGE SCALE GENOMIC DNA]</scope>
    <source>
        <strain evidence="3 4">CFSAN001627</strain>
    </source>
</reference>
<evidence type="ECO:0000313" key="3">
    <source>
        <dbReference type="EMBL" id="EKN42111.1"/>
    </source>
</evidence>
<organism evidence="3 4">
    <name type="scientific">Clostridium botulinum CFSAN001627</name>
    <dbReference type="NCBI Taxonomy" id="1232189"/>
    <lineage>
        <taxon>Bacteria</taxon>
        <taxon>Bacillati</taxon>
        <taxon>Bacillota</taxon>
        <taxon>Clostridia</taxon>
        <taxon>Eubacteriales</taxon>
        <taxon>Clostridiaceae</taxon>
        <taxon>Clostridium</taxon>
    </lineage>
</organism>
<comment type="caution">
    <text evidence="3">The sequence shown here is derived from an EMBL/GenBank/DDBJ whole genome shotgun (WGS) entry which is preliminary data.</text>
</comment>
<gene>
    <name evidence="3" type="ORF">CFSAN001627_09007</name>
</gene>
<dbReference type="InterPro" id="IPR058355">
    <property type="entry name" value="DUF8042"/>
</dbReference>
<evidence type="ECO:0000259" key="2">
    <source>
        <dbReference type="Pfam" id="PF26154"/>
    </source>
</evidence>
<dbReference type="EMBL" id="AMXI01000503">
    <property type="protein sequence ID" value="EKN42111.1"/>
    <property type="molecule type" value="Genomic_DNA"/>
</dbReference>
<proteinExistence type="predicted"/>
<protein>
    <recommendedName>
        <fullName evidence="2">DUF8042 domain-containing protein</fullName>
    </recommendedName>
</protein>
<feature type="domain" description="DUF8042" evidence="2">
    <location>
        <begin position="1"/>
        <end position="105"/>
    </location>
</feature>
<accession>M1ZRV4</accession>